<accession>E1ZHY1</accession>
<dbReference type="RefSeq" id="XP_005846787.1">
    <property type="nucleotide sequence ID" value="XM_005846725.1"/>
</dbReference>
<dbReference type="Proteomes" id="UP000008141">
    <property type="component" value="Unassembled WGS sequence"/>
</dbReference>
<reference evidence="2 3" key="1">
    <citation type="journal article" date="2010" name="Plant Cell">
        <title>The Chlorella variabilis NC64A genome reveals adaptation to photosymbiosis, coevolution with viruses, and cryptic sex.</title>
        <authorList>
            <person name="Blanc G."/>
            <person name="Duncan G."/>
            <person name="Agarkova I."/>
            <person name="Borodovsky M."/>
            <person name="Gurnon J."/>
            <person name="Kuo A."/>
            <person name="Lindquist E."/>
            <person name="Lucas S."/>
            <person name="Pangilinan J."/>
            <person name="Polle J."/>
            <person name="Salamov A."/>
            <person name="Terry A."/>
            <person name="Yamada T."/>
            <person name="Dunigan D.D."/>
            <person name="Grigoriev I.V."/>
            <person name="Claverie J.M."/>
            <person name="Van Etten J.L."/>
        </authorList>
    </citation>
    <scope>NUCLEOTIDE SEQUENCE [LARGE SCALE GENOMIC DNA]</scope>
    <source>
        <strain evidence="2 3">NC64A</strain>
    </source>
</reference>
<dbReference type="Pfam" id="PF10184">
    <property type="entry name" value="DUF2358"/>
    <property type="match status" value="1"/>
</dbReference>
<evidence type="ECO:0000313" key="2">
    <source>
        <dbReference type="EMBL" id="EFN54685.1"/>
    </source>
</evidence>
<dbReference type="PANTHER" id="PTHR31094">
    <property type="entry name" value="RIKEN CDNA 2310061I04 GENE"/>
    <property type="match status" value="1"/>
</dbReference>
<dbReference type="PANTHER" id="PTHR31094:SF2">
    <property type="entry name" value="RIKEN CDNA 2310061I04 GENE"/>
    <property type="match status" value="1"/>
</dbReference>
<dbReference type="InterPro" id="IPR018790">
    <property type="entry name" value="DUF2358"/>
</dbReference>
<feature type="region of interest" description="Disordered" evidence="1">
    <location>
        <begin position="1"/>
        <end position="55"/>
    </location>
</feature>
<dbReference type="OMA" id="SICCPST"/>
<dbReference type="GeneID" id="17354125"/>
<dbReference type="AlphaFoldDB" id="E1ZHY1"/>
<dbReference type="KEGG" id="cvr:CHLNCDRAFT_58180"/>
<dbReference type="OrthoDB" id="44820at2759"/>
<evidence type="ECO:0000313" key="3">
    <source>
        <dbReference type="Proteomes" id="UP000008141"/>
    </source>
</evidence>
<keyword evidence="3" id="KW-1185">Reference proteome</keyword>
<proteinExistence type="predicted"/>
<dbReference type="InParanoid" id="E1ZHY1"/>
<dbReference type="STRING" id="554065.E1ZHY1"/>
<evidence type="ECO:0000256" key="1">
    <source>
        <dbReference type="SAM" id="MobiDB-lite"/>
    </source>
</evidence>
<name>E1ZHY1_CHLVA</name>
<protein>
    <submittedName>
        <fullName evidence="2">Uncharacterized protein</fullName>
    </submittedName>
</protein>
<gene>
    <name evidence="2" type="ORF">CHLNCDRAFT_58180</name>
</gene>
<organism evidence="3">
    <name type="scientific">Chlorella variabilis</name>
    <name type="common">Green alga</name>
    <dbReference type="NCBI Taxonomy" id="554065"/>
    <lineage>
        <taxon>Eukaryota</taxon>
        <taxon>Viridiplantae</taxon>
        <taxon>Chlorophyta</taxon>
        <taxon>core chlorophytes</taxon>
        <taxon>Trebouxiophyceae</taxon>
        <taxon>Chlorellales</taxon>
        <taxon>Chlorellaceae</taxon>
        <taxon>Chlorella clade</taxon>
        <taxon>Chlorella</taxon>
    </lineage>
</organism>
<dbReference type="EMBL" id="GL433847">
    <property type="protein sequence ID" value="EFN54685.1"/>
    <property type="molecule type" value="Genomic_DNA"/>
</dbReference>
<feature type="compositionally biased region" description="Low complexity" evidence="1">
    <location>
        <begin position="46"/>
        <end position="55"/>
    </location>
</feature>
<sequence>MQSLQALAAQRSHLHQQPPQPQQQCNRQPRGAGPQQWQLQGGSSGPGRRPAPAATGCAPALLPAPVLERGCAAASLSRDKLSKQQQDYLCNYGAALRALQQDLPVLLERQPCLDIFCEGVVFQDHLSPRLGLPPSSCSGKEAYRRLLWSLRFHRALFFCKSRVELLRLWEREPGVVCVRWSARASPRLLDGLVTTASAALSLDGMSEFHFNDSGRIMKHRVDCVSYSGPSVQVPLLARYARPHLVPGLAGGSWDEC</sequence>